<dbReference type="Pfam" id="PF13246">
    <property type="entry name" value="Cation_ATPase"/>
    <property type="match status" value="1"/>
</dbReference>
<keyword evidence="8" id="KW-0067">ATP-binding</keyword>
<keyword evidence="10" id="KW-1278">Translocase</keyword>
<evidence type="ECO:0000259" key="15">
    <source>
        <dbReference type="Pfam" id="PF00122"/>
    </source>
</evidence>
<evidence type="ECO:0000256" key="7">
    <source>
        <dbReference type="ARBA" id="ARBA00022824"/>
    </source>
</evidence>
<evidence type="ECO:0000256" key="6">
    <source>
        <dbReference type="ARBA" id="ARBA00022741"/>
    </source>
</evidence>
<feature type="transmembrane region" description="Helical" evidence="14">
    <location>
        <begin position="394"/>
        <end position="413"/>
    </location>
</feature>
<feature type="transmembrane region" description="Helical" evidence="14">
    <location>
        <begin position="1002"/>
        <end position="1023"/>
    </location>
</feature>
<feature type="transmembrane region" description="Helical" evidence="14">
    <location>
        <begin position="23"/>
        <end position="46"/>
    </location>
</feature>
<feature type="region of interest" description="Disordered" evidence="13">
    <location>
        <begin position="842"/>
        <end position="873"/>
    </location>
</feature>
<evidence type="ECO:0000256" key="5">
    <source>
        <dbReference type="ARBA" id="ARBA00022723"/>
    </source>
</evidence>
<dbReference type="Gene3D" id="3.40.1110.10">
    <property type="entry name" value="Calcium-transporting ATPase, cytoplasmic domain N"/>
    <property type="match status" value="1"/>
</dbReference>
<dbReference type="CDD" id="cd07543">
    <property type="entry name" value="P-type_ATPase_cation"/>
    <property type="match status" value="1"/>
</dbReference>
<evidence type="ECO:0000256" key="9">
    <source>
        <dbReference type="ARBA" id="ARBA00022842"/>
    </source>
</evidence>
<keyword evidence="7" id="KW-0256">Endoplasmic reticulum</keyword>
<feature type="transmembrane region" description="Helical" evidence="14">
    <location>
        <begin position="186"/>
        <end position="205"/>
    </location>
</feature>
<dbReference type="GO" id="GO:0015662">
    <property type="term" value="F:P-type ion transporter activity"/>
    <property type="evidence" value="ECO:0007669"/>
    <property type="project" value="TreeGrafter"/>
</dbReference>
<comment type="subcellular location">
    <subcellularLocation>
        <location evidence="1">Endoplasmic reticulum membrane</location>
        <topology evidence="1">Multi-pass membrane protein</topology>
    </subcellularLocation>
</comment>
<dbReference type="Gene3D" id="2.70.150.10">
    <property type="entry name" value="Calcium-transporting ATPase, cytoplasmic transduction domain A"/>
    <property type="match status" value="1"/>
</dbReference>
<dbReference type="NCBIfam" id="TIGR01657">
    <property type="entry name" value="P-ATPase-V"/>
    <property type="match status" value="1"/>
</dbReference>
<dbReference type="NCBIfam" id="TIGR01494">
    <property type="entry name" value="ATPase_P-type"/>
    <property type="match status" value="1"/>
</dbReference>
<dbReference type="GO" id="GO:0046872">
    <property type="term" value="F:metal ion binding"/>
    <property type="evidence" value="ECO:0007669"/>
    <property type="project" value="UniProtKB-KW"/>
</dbReference>
<dbReference type="SFLD" id="SFLDS00003">
    <property type="entry name" value="Haloacid_Dehalogenase"/>
    <property type="match status" value="1"/>
</dbReference>
<dbReference type="InterPro" id="IPR036412">
    <property type="entry name" value="HAD-like_sf"/>
</dbReference>
<evidence type="ECO:0000313" key="18">
    <source>
        <dbReference type="Proteomes" id="UP000007879"/>
    </source>
</evidence>
<dbReference type="STRING" id="400682.A0A1X7UWN5"/>
<evidence type="ECO:0008006" key="19">
    <source>
        <dbReference type="Google" id="ProtNLM"/>
    </source>
</evidence>
<name>A0A1X7UWN5_AMPQE</name>
<dbReference type="InterPro" id="IPR047820">
    <property type="entry name" value="P5A-type_ATPase"/>
</dbReference>
<evidence type="ECO:0000256" key="2">
    <source>
        <dbReference type="ARBA" id="ARBA00006000"/>
    </source>
</evidence>
<keyword evidence="11 14" id="KW-1133">Transmembrane helix</keyword>
<evidence type="ECO:0000256" key="12">
    <source>
        <dbReference type="ARBA" id="ARBA00023136"/>
    </source>
</evidence>
<dbReference type="OrthoDB" id="48943at2759"/>
<protein>
    <recommendedName>
        <fullName evidence="19">Cation-transporting ATPase</fullName>
    </recommendedName>
</protein>
<dbReference type="InterPro" id="IPR006544">
    <property type="entry name" value="P-type_TPase_V"/>
</dbReference>
<keyword evidence="9" id="KW-0460">Magnesium</keyword>
<keyword evidence="3" id="KW-0813">Transport</keyword>
<feature type="transmembrane region" description="Helical" evidence="14">
    <location>
        <begin position="1084"/>
        <end position="1103"/>
    </location>
</feature>
<dbReference type="InterPro" id="IPR023299">
    <property type="entry name" value="ATPase_P-typ_cyto_dom_N"/>
</dbReference>
<dbReference type="Pfam" id="PF00122">
    <property type="entry name" value="E1-E2_ATPase"/>
    <property type="match status" value="1"/>
</dbReference>
<dbReference type="InterPro" id="IPR059000">
    <property type="entry name" value="ATPase_P-type_domA"/>
</dbReference>
<dbReference type="InterPro" id="IPR057255">
    <property type="entry name" value="2TM_P5A-ATPase"/>
</dbReference>
<keyword evidence="6" id="KW-0547">Nucleotide-binding</keyword>
<keyword evidence="5" id="KW-0479">Metal-binding</keyword>
<dbReference type="SUPFAM" id="SSF81653">
    <property type="entry name" value="Calcium ATPase, transduction domain A"/>
    <property type="match status" value="1"/>
</dbReference>
<dbReference type="InterPro" id="IPR044492">
    <property type="entry name" value="P_typ_ATPase_HD_dom"/>
</dbReference>
<dbReference type="KEGG" id="aqu:100636200"/>
<dbReference type="PANTHER" id="PTHR45630">
    <property type="entry name" value="CATION-TRANSPORTING ATPASE-RELATED"/>
    <property type="match status" value="1"/>
</dbReference>
<comment type="similarity">
    <text evidence="2">Belongs to the cation transport ATPase (P-type) (TC 3.A.3) family. Type V subfamily.</text>
</comment>
<dbReference type="InterPro" id="IPR001757">
    <property type="entry name" value="P_typ_ATPase"/>
</dbReference>
<dbReference type="SUPFAM" id="SSF81660">
    <property type="entry name" value="Metal cation-transporting ATPase, ATP-binding domain N"/>
    <property type="match status" value="1"/>
</dbReference>
<dbReference type="InterPro" id="IPR023298">
    <property type="entry name" value="ATPase_P-typ_TM_dom_sf"/>
</dbReference>
<dbReference type="EnsemblMetazoa" id="Aqu2.1.31787_001">
    <property type="protein sequence ID" value="Aqu2.1.31787_001"/>
    <property type="gene ID" value="Aqu2.1.31787"/>
</dbReference>
<dbReference type="SFLD" id="SFLDF00027">
    <property type="entry name" value="p-type_atpase"/>
    <property type="match status" value="1"/>
</dbReference>
<keyword evidence="18" id="KW-1185">Reference proteome</keyword>
<dbReference type="GO" id="GO:0016887">
    <property type="term" value="F:ATP hydrolysis activity"/>
    <property type="evidence" value="ECO:0007669"/>
    <property type="project" value="InterPro"/>
</dbReference>
<dbReference type="InParanoid" id="A0A1X7UWN5"/>
<dbReference type="SUPFAM" id="SSF81665">
    <property type="entry name" value="Calcium ATPase, transmembrane domain M"/>
    <property type="match status" value="1"/>
</dbReference>
<dbReference type="Proteomes" id="UP000007879">
    <property type="component" value="Unassembled WGS sequence"/>
</dbReference>
<dbReference type="eggNOG" id="KOG0209">
    <property type="taxonomic scope" value="Eukaryota"/>
</dbReference>
<dbReference type="GO" id="GO:0019829">
    <property type="term" value="F:ATPase-coupled monoatomic cation transmembrane transporter activity"/>
    <property type="evidence" value="ECO:0007669"/>
    <property type="project" value="TreeGrafter"/>
</dbReference>
<evidence type="ECO:0000256" key="10">
    <source>
        <dbReference type="ARBA" id="ARBA00022967"/>
    </source>
</evidence>
<dbReference type="InterPro" id="IPR008250">
    <property type="entry name" value="ATPase_P-typ_transduc_dom_A_sf"/>
</dbReference>
<dbReference type="SUPFAM" id="SSF56784">
    <property type="entry name" value="HAD-like"/>
    <property type="match status" value="1"/>
</dbReference>
<feature type="transmembrane region" description="Helical" evidence="14">
    <location>
        <begin position="1123"/>
        <end position="1146"/>
    </location>
</feature>
<sequence>MAIGEEVKSISLYKLLPTWSHGYMLPFLVFYVSLFCGWVYFFGSLIEHNEGLLISVAVIGAVNLMTALFCVWSVDVRCLLTCKKVSLQTASHVKVVPTLNNGSKELVPLIRSNKGDGSTSYSFMFQNIKYVYEEGEFSPVQFPVDFEVEYYVKNKGISSEDSIKTATEKYGLNKLKIVSPEFWELFAERATAPFFVFQVFCVGLWCLDEYWYYSLFTLLMLVLFESLLVQQQKRNLADIQKMGSAPFKILTYRLGHWSKLDSDKLLPGDIVSFGRSQSGQLSPCDLLLLKGSCIVDESMLTGESVPQMKEPIDVNLSPGTTLNIARDSKLHMVSGGTRVVQHTPPVKSGAELKSPDNGCIGFVLRTGFNTSQGKLLRTMLFGVKRVTANNLETFMFILFLLVFAIAASAYVWIKGTENPERNRYKLFLECTLILTSVVPPELPIELSLAVNTSLIALAKIGIYCTEPFRIPFGGKVDVCCFDKTGTLTSDNLVVQGIAGLDSSSTKLDLVDAANAPLMTQCVLGSCHSLSLLDGEIIGDPLEKAAILSIGWRLSRSDSVRGSKCSLSIIHRFHFSSSLKRMSTVSSMTLPNITHISCVKGAPEVIKTMLREVPLNYDDLYLKLARKGARVLALGYRDLGPLSPREANSLKREDIEKDLTFAGFIAISCPLKRYTKDCVEELQKSSHHVTMITGDNPLTACHVAKELKITKLPVMILQEEEEEGEGEGRWVWQSVKGDGSVAFDPNKEGISNLVQTNELCVTGKAIEYLMSSGGQKLLYQLLPSVKVFARVSPKQKELIINVYKACGFYTLMCGDGTNDVGALKHAHVGVSLLSTVRITPQNDDSAKKDQLARPSLSSVRQRKPIAGKEGGTQQKALPRNKLLHDILMKSEEGLKDPSLVRLGDASIASPFTSRETNIRCICHVIKQGRCTLITTLQMFKILALNALVLAYSQSVLYLDGIKFSDLQATLQGILLAGCFLFISRSKPLGTLSKERPLTNIFNTYTILTVILQFAIHLSCLIYLVKEAKQISPPSDEEFVDLEKEFEMGITNSAVYIISMTMQVGNFAVNYKGHPFMISLTSNKPLLYSLMATAGVILLLASGLSTDLCEWLHIVEFPVEFQTKLFAVLLVDFFATLCIDRCLSFIFGTSHLRELNRK</sequence>
<dbReference type="FunFam" id="3.40.50.1000:FF:000056">
    <property type="entry name" value="Cation-transporting ATPase"/>
    <property type="match status" value="1"/>
</dbReference>
<evidence type="ECO:0000256" key="3">
    <source>
        <dbReference type="ARBA" id="ARBA00022448"/>
    </source>
</evidence>
<dbReference type="InterPro" id="IPR023214">
    <property type="entry name" value="HAD_sf"/>
</dbReference>
<evidence type="ECO:0000313" key="17">
    <source>
        <dbReference type="EnsemblMetazoa" id="Aqu2.1.31787_001"/>
    </source>
</evidence>
<evidence type="ECO:0000256" key="13">
    <source>
        <dbReference type="SAM" id="MobiDB-lite"/>
    </source>
</evidence>
<dbReference type="Pfam" id="PF23143">
    <property type="entry name" value="2TM_P5A-ATPase"/>
    <property type="match status" value="1"/>
</dbReference>
<proteinExistence type="inferred from homology"/>
<dbReference type="AlphaFoldDB" id="A0A1X7UWN5"/>
<dbReference type="GO" id="GO:0005789">
    <property type="term" value="C:endoplasmic reticulum membrane"/>
    <property type="evidence" value="ECO:0007669"/>
    <property type="project" value="UniProtKB-SubCell"/>
</dbReference>
<evidence type="ECO:0000256" key="8">
    <source>
        <dbReference type="ARBA" id="ARBA00022840"/>
    </source>
</evidence>
<organism evidence="17">
    <name type="scientific">Amphimedon queenslandica</name>
    <name type="common">Sponge</name>
    <dbReference type="NCBI Taxonomy" id="400682"/>
    <lineage>
        <taxon>Eukaryota</taxon>
        <taxon>Metazoa</taxon>
        <taxon>Porifera</taxon>
        <taxon>Demospongiae</taxon>
        <taxon>Heteroscleromorpha</taxon>
        <taxon>Haplosclerida</taxon>
        <taxon>Niphatidae</taxon>
        <taxon>Amphimedon</taxon>
    </lineage>
</organism>
<dbReference type="SFLD" id="SFLDG00002">
    <property type="entry name" value="C1.7:_P-type_atpase_like"/>
    <property type="match status" value="1"/>
</dbReference>
<dbReference type="PANTHER" id="PTHR45630:SF7">
    <property type="entry name" value="ENDOPLASMIC RETICULUM TRANSMEMBRANE HELIX TRANSLOCASE"/>
    <property type="match status" value="1"/>
</dbReference>
<evidence type="ECO:0000256" key="11">
    <source>
        <dbReference type="ARBA" id="ARBA00022989"/>
    </source>
</evidence>
<evidence type="ECO:0000256" key="1">
    <source>
        <dbReference type="ARBA" id="ARBA00004477"/>
    </source>
</evidence>
<reference evidence="17" key="2">
    <citation type="submission" date="2017-05" db="UniProtKB">
        <authorList>
            <consortium name="EnsemblMetazoa"/>
        </authorList>
    </citation>
    <scope>IDENTIFICATION</scope>
</reference>
<dbReference type="GO" id="GO:0006874">
    <property type="term" value="P:intracellular calcium ion homeostasis"/>
    <property type="evidence" value="ECO:0007669"/>
    <property type="project" value="TreeGrafter"/>
</dbReference>
<evidence type="ECO:0000256" key="4">
    <source>
        <dbReference type="ARBA" id="ARBA00022692"/>
    </source>
</evidence>
<accession>A0A1X7UWN5</accession>
<keyword evidence="4 14" id="KW-0812">Transmembrane</keyword>
<feature type="transmembrane region" description="Helical" evidence="14">
    <location>
        <begin position="52"/>
        <end position="74"/>
    </location>
</feature>
<dbReference type="GO" id="GO:0005524">
    <property type="term" value="F:ATP binding"/>
    <property type="evidence" value="ECO:0007669"/>
    <property type="project" value="UniProtKB-KW"/>
</dbReference>
<dbReference type="PRINTS" id="PR00119">
    <property type="entry name" value="CATATPASE"/>
</dbReference>
<evidence type="ECO:0000259" key="16">
    <source>
        <dbReference type="Pfam" id="PF23143"/>
    </source>
</evidence>
<reference evidence="18" key="1">
    <citation type="journal article" date="2010" name="Nature">
        <title>The Amphimedon queenslandica genome and the evolution of animal complexity.</title>
        <authorList>
            <person name="Srivastava M."/>
            <person name="Simakov O."/>
            <person name="Chapman J."/>
            <person name="Fahey B."/>
            <person name="Gauthier M.E."/>
            <person name="Mitros T."/>
            <person name="Richards G.S."/>
            <person name="Conaco C."/>
            <person name="Dacre M."/>
            <person name="Hellsten U."/>
            <person name="Larroux C."/>
            <person name="Putnam N.H."/>
            <person name="Stanke M."/>
            <person name="Adamska M."/>
            <person name="Darling A."/>
            <person name="Degnan S.M."/>
            <person name="Oakley T.H."/>
            <person name="Plachetzki D.C."/>
            <person name="Zhai Y."/>
            <person name="Adamski M."/>
            <person name="Calcino A."/>
            <person name="Cummins S.F."/>
            <person name="Goodstein D.M."/>
            <person name="Harris C."/>
            <person name="Jackson D.J."/>
            <person name="Leys S.P."/>
            <person name="Shu S."/>
            <person name="Woodcroft B.J."/>
            <person name="Vervoort M."/>
            <person name="Kosik K.S."/>
            <person name="Manning G."/>
            <person name="Degnan B.M."/>
            <person name="Rokhsar D.S."/>
        </authorList>
    </citation>
    <scope>NUCLEOTIDE SEQUENCE [LARGE SCALE GENOMIC DNA]</scope>
</reference>
<dbReference type="InterPro" id="IPR018303">
    <property type="entry name" value="ATPase_P-typ_P_site"/>
</dbReference>
<evidence type="ECO:0000256" key="14">
    <source>
        <dbReference type="SAM" id="Phobius"/>
    </source>
</evidence>
<gene>
    <name evidence="17" type="primary">100636200</name>
</gene>
<keyword evidence="12 14" id="KW-0472">Membrane</keyword>
<feature type="domain" description="P-type ATPase A" evidence="15">
    <location>
        <begin position="252"/>
        <end position="375"/>
    </location>
</feature>
<dbReference type="PROSITE" id="PS00154">
    <property type="entry name" value="ATPASE_E1_E2"/>
    <property type="match status" value="1"/>
</dbReference>
<feature type="domain" description="P5A-ATPase transmembrane helical hairpin" evidence="16">
    <location>
        <begin position="16"/>
        <end position="86"/>
    </location>
</feature>
<dbReference type="Gene3D" id="3.40.50.1000">
    <property type="entry name" value="HAD superfamily/HAD-like"/>
    <property type="match status" value="1"/>
</dbReference>
<feature type="transmembrane region" description="Helical" evidence="14">
    <location>
        <begin position="211"/>
        <end position="229"/>
    </location>
</feature>
<dbReference type="EnsemblMetazoa" id="XM_019996477.1">
    <property type="protein sequence ID" value="XP_019852036.1"/>
    <property type="gene ID" value="LOC100636200"/>
</dbReference>